<dbReference type="EMBL" id="QKYU01000021">
    <property type="protein sequence ID" value="PZW41329.1"/>
    <property type="molecule type" value="Genomic_DNA"/>
</dbReference>
<organism evidence="1 2">
    <name type="scientific">Humitalea rosea</name>
    <dbReference type="NCBI Taxonomy" id="990373"/>
    <lineage>
        <taxon>Bacteria</taxon>
        <taxon>Pseudomonadati</taxon>
        <taxon>Pseudomonadota</taxon>
        <taxon>Alphaproteobacteria</taxon>
        <taxon>Acetobacterales</taxon>
        <taxon>Roseomonadaceae</taxon>
        <taxon>Humitalea</taxon>
    </lineage>
</organism>
<accession>A0A2W7I556</accession>
<evidence type="ECO:0008006" key="3">
    <source>
        <dbReference type="Google" id="ProtNLM"/>
    </source>
</evidence>
<dbReference type="PANTHER" id="PTHR28055:SF1">
    <property type="entry name" value="ALTERED INHERITANCE OF MITOCHONDRIA PROTEIN 41, MITOCHONDRIAL"/>
    <property type="match status" value="1"/>
</dbReference>
<dbReference type="SUPFAM" id="SSF89095">
    <property type="entry name" value="GatB/YqeY motif"/>
    <property type="match status" value="1"/>
</dbReference>
<dbReference type="PANTHER" id="PTHR28055">
    <property type="entry name" value="ALTERED INHERITANCE OF MITOCHONDRIA PROTEIN 41, MITOCHONDRIAL"/>
    <property type="match status" value="1"/>
</dbReference>
<proteinExistence type="predicted"/>
<evidence type="ECO:0000313" key="2">
    <source>
        <dbReference type="Proteomes" id="UP000249688"/>
    </source>
</evidence>
<dbReference type="RefSeq" id="WP_111399511.1">
    <property type="nucleotide sequence ID" value="NZ_QKYU01000021.1"/>
</dbReference>
<dbReference type="Pfam" id="PF09424">
    <property type="entry name" value="YqeY"/>
    <property type="match status" value="1"/>
</dbReference>
<dbReference type="Proteomes" id="UP000249688">
    <property type="component" value="Unassembled WGS sequence"/>
</dbReference>
<dbReference type="GO" id="GO:0016884">
    <property type="term" value="F:carbon-nitrogen ligase activity, with glutamine as amido-N-donor"/>
    <property type="evidence" value="ECO:0007669"/>
    <property type="project" value="InterPro"/>
</dbReference>
<dbReference type="InterPro" id="IPR023168">
    <property type="entry name" value="GatB_Yqey_C_2"/>
</dbReference>
<dbReference type="InterPro" id="IPR042184">
    <property type="entry name" value="YqeY/Aim41_N"/>
</dbReference>
<gene>
    <name evidence="1" type="ORF">C8P66_12136</name>
</gene>
<dbReference type="Gene3D" id="1.10.1510.10">
    <property type="entry name" value="Uncharacterised protein YqeY/AIM41 PF09424, N-terminal domain"/>
    <property type="match status" value="1"/>
</dbReference>
<protein>
    <recommendedName>
        <fullName evidence="3">GatB/YqeY domain-containing protein</fullName>
    </recommendedName>
</protein>
<sequence>MTDTRTRLTADLKTAMLARDAERVGTLRMIQAKIKDADIAARPGPPLEEAALTPVFRSMVKSRRESIELYRQGNRPELVAKEEAEIAVIEAYLPQAMDDATLAAAVDAAIASSGATSAKEMGKVMAALKAAHGAALDMGRAGPLVKAKLA</sequence>
<dbReference type="InterPro" id="IPR019004">
    <property type="entry name" value="YqeY/Aim41"/>
</dbReference>
<dbReference type="OrthoDB" id="9788127at2"/>
<dbReference type="Gene3D" id="1.10.10.410">
    <property type="match status" value="1"/>
</dbReference>
<evidence type="ECO:0000313" key="1">
    <source>
        <dbReference type="EMBL" id="PZW41329.1"/>
    </source>
</evidence>
<reference evidence="1 2" key="1">
    <citation type="submission" date="2018-06" db="EMBL/GenBank/DDBJ databases">
        <title>Genomic Encyclopedia of Archaeal and Bacterial Type Strains, Phase II (KMG-II): from individual species to whole genera.</title>
        <authorList>
            <person name="Goeker M."/>
        </authorList>
    </citation>
    <scope>NUCLEOTIDE SEQUENCE [LARGE SCALE GENOMIC DNA]</scope>
    <source>
        <strain evidence="1 2">DSM 24525</strain>
    </source>
</reference>
<dbReference type="InterPro" id="IPR003789">
    <property type="entry name" value="Asn/Gln_tRNA_amidoTrase-B-like"/>
</dbReference>
<name>A0A2W7I556_9PROT</name>
<keyword evidence="2" id="KW-1185">Reference proteome</keyword>
<dbReference type="AlphaFoldDB" id="A0A2W7I556"/>
<comment type="caution">
    <text evidence="1">The sequence shown here is derived from an EMBL/GenBank/DDBJ whole genome shotgun (WGS) entry which is preliminary data.</text>
</comment>